<reference evidence="6 7" key="1">
    <citation type="submission" date="2024-07" db="EMBL/GenBank/DDBJ databases">
        <title>Marimonas sp.nov., isolated from tidal-flat sediment.</title>
        <authorList>
            <person name="Jayan J.N."/>
            <person name="Lee S.S."/>
        </authorList>
    </citation>
    <scope>NUCLEOTIDE SEQUENCE [LARGE SCALE GENOMIC DNA]</scope>
    <source>
        <strain evidence="6 7">MJW-29</strain>
    </source>
</reference>
<dbReference type="PANTHER" id="PTHR30118">
    <property type="entry name" value="HTH-TYPE TRANSCRIPTIONAL REGULATOR LEUO-RELATED"/>
    <property type="match status" value="1"/>
</dbReference>
<sequence length="300" mass="33080">MSDTRRLDTRLLFAFAATYEEESISRAAERLGLTQQGLSGSIARLRELMGDPLFVRQGHGVVSTPAADKVYPRVLQALQALDNVLDADAFSPDTAEGTILIAAADYAIATVVLPLIRALPDVAPGLNVAVQSFLGEIGVSDKRLSSVDFVLTVPELMPRQLHTKVLFSDRYILTMRRDHPLAANSVSLDAFCMAEHLLVSPHEAVRFGVTDAALAALGRSRNVRLVVPTFSLTPKILSETDLVAVLPERLVKDFPETLVIQEPPLDLKPFEIAVGWPDRLHQSEMHKWIRETLRIYVGDR</sequence>
<dbReference type="InterPro" id="IPR005119">
    <property type="entry name" value="LysR_subst-bd"/>
</dbReference>
<dbReference type="SUPFAM" id="SSF46785">
    <property type="entry name" value="Winged helix' DNA-binding domain"/>
    <property type="match status" value="1"/>
</dbReference>
<dbReference type="RefSeq" id="WP_367880115.1">
    <property type="nucleotide sequence ID" value="NZ_JBFNXX010000056.1"/>
</dbReference>
<comment type="similarity">
    <text evidence="1">Belongs to the LysR transcriptional regulatory family.</text>
</comment>
<dbReference type="Pfam" id="PF00126">
    <property type="entry name" value="HTH_1"/>
    <property type="match status" value="1"/>
</dbReference>
<dbReference type="InterPro" id="IPR050389">
    <property type="entry name" value="LysR-type_TF"/>
</dbReference>
<dbReference type="Gene3D" id="3.40.190.10">
    <property type="entry name" value="Periplasmic binding protein-like II"/>
    <property type="match status" value="2"/>
</dbReference>
<comment type="caution">
    <text evidence="6">The sequence shown here is derived from an EMBL/GenBank/DDBJ whole genome shotgun (WGS) entry which is preliminary data.</text>
</comment>
<dbReference type="PANTHER" id="PTHR30118:SF15">
    <property type="entry name" value="TRANSCRIPTIONAL REGULATORY PROTEIN"/>
    <property type="match status" value="1"/>
</dbReference>
<dbReference type="InterPro" id="IPR036390">
    <property type="entry name" value="WH_DNA-bd_sf"/>
</dbReference>
<evidence type="ECO:0000256" key="3">
    <source>
        <dbReference type="ARBA" id="ARBA00023125"/>
    </source>
</evidence>
<dbReference type="InterPro" id="IPR000847">
    <property type="entry name" value="LysR_HTH_N"/>
</dbReference>
<keyword evidence="2" id="KW-0805">Transcription regulation</keyword>
<accession>A0ABV3RV73</accession>
<dbReference type="PROSITE" id="PS50931">
    <property type="entry name" value="HTH_LYSR"/>
    <property type="match status" value="1"/>
</dbReference>
<evidence type="ECO:0000256" key="1">
    <source>
        <dbReference type="ARBA" id="ARBA00009437"/>
    </source>
</evidence>
<dbReference type="SUPFAM" id="SSF53850">
    <property type="entry name" value="Periplasmic binding protein-like II"/>
    <property type="match status" value="1"/>
</dbReference>
<evidence type="ECO:0000313" key="6">
    <source>
        <dbReference type="EMBL" id="MEW9922427.1"/>
    </source>
</evidence>
<proteinExistence type="inferred from homology"/>
<keyword evidence="4" id="KW-0804">Transcription</keyword>
<gene>
    <name evidence="6" type="ORF">AB2B41_22740</name>
</gene>
<keyword evidence="3" id="KW-0238">DNA-binding</keyword>
<dbReference type="Pfam" id="PF03466">
    <property type="entry name" value="LysR_substrate"/>
    <property type="match status" value="1"/>
</dbReference>
<feature type="domain" description="HTH lysR-type" evidence="5">
    <location>
        <begin position="7"/>
        <end position="64"/>
    </location>
</feature>
<dbReference type="EMBL" id="JBFNXX010000056">
    <property type="protein sequence ID" value="MEW9922427.1"/>
    <property type="molecule type" value="Genomic_DNA"/>
</dbReference>
<keyword evidence="7" id="KW-1185">Reference proteome</keyword>
<evidence type="ECO:0000256" key="2">
    <source>
        <dbReference type="ARBA" id="ARBA00023015"/>
    </source>
</evidence>
<evidence type="ECO:0000259" key="5">
    <source>
        <dbReference type="PROSITE" id="PS50931"/>
    </source>
</evidence>
<name>A0ABV3RV73_9RHOB</name>
<evidence type="ECO:0000256" key="4">
    <source>
        <dbReference type="ARBA" id="ARBA00023163"/>
    </source>
</evidence>
<protein>
    <submittedName>
        <fullName evidence="6">LysR family transcriptional regulator</fullName>
    </submittedName>
</protein>
<organism evidence="6 7">
    <name type="scientific">Sulfitobacter sediminis</name>
    <dbReference type="NCBI Taxonomy" id="3234186"/>
    <lineage>
        <taxon>Bacteria</taxon>
        <taxon>Pseudomonadati</taxon>
        <taxon>Pseudomonadota</taxon>
        <taxon>Alphaproteobacteria</taxon>
        <taxon>Rhodobacterales</taxon>
        <taxon>Roseobacteraceae</taxon>
        <taxon>Sulfitobacter</taxon>
    </lineage>
</organism>
<dbReference type="Gene3D" id="1.10.10.10">
    <property type="entry name" value="Winged helix-like DNA-binding domain superfamily/Winged helix DNA-binding domain"/>
    <property type="match status" value="1"/>
</dbReference>
<dbReference type="PRINTS" id="PR00039">
    <property type="entry name" value="HTHLYSR"/>
</dbReference>
<evidence type="ECO:0000313" key="7">
    <source>
        <dbReference type="Proteomes" id="UP001556098"/>
    </source>
</evidence>
<dbReference type="Proteomes" id="UP001556098">
    <property type="component" value="Unassembled WGS sequence"/>
</dbReference>
<dbReference type="InterPro" id="IPR036388">
    <property type="entry name" value="WH-like_DNA-bd_sf"/>
</dbReference>